<dbReference type="EMBL" id="CM026426">
    <property type="protein sequence ID" value="KAG0571572.1"/>
    <property type="molecule type" value="Genomic_DNA"/>
</dbReference>
<keyword evidence="3" id="KW-1185">Reference proteome</keyword>
<evidence type="ECO:0000256" key="1">
    <source>
        <dbReference type="SAM" id="SignalP"/>
    </source>
</evidence>
<organism evidence="2 3">
    <name type="scientific">Ceratodon purpureus</name>
    <name type="common">Fire moss</name>
    <name type="synonym">Dicranum purpureum</name>
    <dbReference type="NCBI Taxonomy" id="3225"/>
    <lineage>
        <taxon>Eukaryota</taxon>
        <taxon>Viridiplantae</taxon>
        <taxon>Streptophyta</taxon>
        <taxon>Embryophyta</taxon>
        <taxon>Bryophyta</taxon>
        <taxon>Bryophytina</taxon>
        <taxon>Bryopsida</taxon>
        <taxon>Dicranidae</taxon>
        <taxon>Pseudoditrichales</taxon>
        <taxon>Ditrichaceae</taxon>
        <taxon>Ceratodon</taxon>
    </lineage>
</organism>
<accession>A0A8T0HLA1</accession>
<feature type="chain" id="PRO_5036435065" description="Secreted protein" evidence="1">
    <location>
        <begin position="17"/>
        <end position="145"/>
    </location>
</feature>
<proteinExistence type="predicted"/>
<comment type="caution">
    <text evidence="2">The sequence shown here is derived from an EMBL/GenBank/DDBJ whole genome shotgun (WGS) entry which is preliminary data.</text>
</comment>
<evidence type="ECO:0000313" key="3">
    <source>
        <dbReference type="Proteomes" id="UP000822688"/>
    </source>
</evidence>
<sequence>MLQVSICLLLPRLVLLMYLWREKRVMSALEMEVRHGPTLVSNWNCWWRVVKLPPPLLLRSPTRLVMWCCKLLLRIVFKLLMLLVYWSRRLVMSLIFVLIRTFPSPTVQLLIVVRFHPLLVLVRNELVKLRVNEMGRVADIRNATG</sequence>
<evidence type="ECO:0008006" key="4">
    <source>
        <dbReference type="Google" id="ProtNLM"/>
    </source>
</evidence>
<name>A0A8T0HLA1_CERPU</name>
<protein>
    <recommendedName>
        <fullName evidence="4">Secreted protein</fullName>
    </recommendedName>
</protein>
<dbReference type="EMBL" id="CM026426">
    <property type="protein sequence ID" value="KAG0571573.1"/>
    <property type="molecule type" value="Genomic_DNA"/>
</dbReference>
<gene>
    <name evidence="2" type="ORF">KC19_VG023300</name>
</gene>
<dbReference type="AlphaFoldDB" id="A0A8T0HLA1"/>
<dbReference type="Proteomes" id="UP000822688">
    <property type="component" value="Chromosome V"/>
</dbReference>
<reference evidence="2" key="1">
    <citation type="submission" date="2020-06" db="EMBL/GenBank/DDBJ databases">
        <title>WGS assembly of Ceratodon purpureus strain R40.</title>
        <authorList>
            <person name="Carey S.B."/>
            <person name="Jenkins J."/>
            <person name="Shu S."/>
            <person name="Lovell J.T."/>
            <person name="Sreedasyam A."/>
            <person name="Maumus F."/>
            <person name="Tiley G.P."/>
            <person name="Fernandez-Pozo N."/>
            <person name="Barry K."/>
            <person name="Chen C."/>
            <person name="Wang M."/>
            <person name="Lipzen A."/>
            <person name="Daum C."/>
            <person name="Saski C.A."/>
            <person name="Payton A.C."/>
            <person name="Mcbreen J.C."/>
            <person name="Conrad R.E."/>
            <person name="Kollar L.M."/>
            <person name="Olsson S."/>
            <person name="Huttunen S."/>
            <person name="Landis J.B."/>
            <person name="Wickett N.J."/>
            <person name="Johnson M.G."/>
            <person name="Rensing S.A."/>
            <person name="Grimwood J."/>
            <person name="Schmutz J."/>
            <person name="Mcdaniel S.F."/>
        </authorList>
    </citation>
    <scope>NUCLEOTIDE SEQUENCE</scope>
    <source>
        <strain evidence="2">R40</strain>
    </source>
</reference>
<keyword evidence="1" id="KW-0732">Signal</keyword>
<feature type="signal peptide" evidence="1">
    <location>
        <begin position="1"/>
        <end position="16"/>
    </location>
</feature>
<evidence type="ECO:0000313" key="2">
    <source>
        <dbReference type="EMBL" id="KAG0571572.1"/>
    </source>
</evidence>